<protein>
    <submittedName>
        <fullName evidence="1">Uncharacterized protein</fullName>
    </submittedName>
</protein>
<evidence type="ECO:0000313" key="2">
    <source>
        <dbReference type="Proteomes" id="UP000886520"/>
    </source>
</evidence>
<dbReference type="Proteomes" id="UP000886520">
    <property type="component" value="Chromosome 6"/>
</dbReference>
<gene>
    <name evidence="1" type="ORF">GOP47_0006792</name>
</gene>
<sequence length="99" mass="9957">MAANLGPPPPLHGPLFHTKVALPATLVAFSSQQGGLLLSSALIPCTALSSEPPPHGVTPLLPSSASFFAVPWPPSCSPSLAVTIGPHSAGGLFLPCIDQ</sequence>
<dbReference type="EMBL" id="JABFUD020000006">
    <property type="protein sequence ID" value="KAI5079121.1"/>
    <property type="molecule type" value="Genomic_DNA"/>
</dbReference>
<organism evidence="1 2">
    <name type="scientific">Adiantum capillus-veneris</name>
    <name type="common">Maidenhair fern</name>
    <dbReference type="NCBI Taxonomy" id="13818"/>
    <lineage>
        <taxon>Eukaryota</taxon>
        <taxon>Viridiplantae</taxon>
        <taxon>Streptophyta</taxon>
        <taxon>Embryophyta</taxon>
        <taxon>Tracheophyta</taxon>
        <taxon>Polypodiopsida</taxon>
        <taxon>Polypodiidae</taxon>
        <taxon>Polypodiales</taxon>
        <taxon>Pteridineae</taxon>
        <taxon>Pteridaceae</taxon>
        <taxon>Vittarioideae</taxon>
        <taxon>Adiantum</taxon>
    </lineage>
</organism>
<name>A0A9D4ZMU1_ADICA</name>
<evidence type="ECO:0000313" key="1">
    <source>
        <dbReference type="EMBL" id="KAI5079121.1"/>
    </source>
</evidence>
<keyword evidence="2" id="KW-1185">Reference proteome</keyword>
<proteinExistence type="predicted"/>
<comment type="caution">
    <text evidence="1">The sequence shown here is derived from an EMBL/GenBank/DDBJ whole genome shotgun (WGS) entry which is preliminary data.</text>
</comment>
<dbReference type="AlphaFoldDB" id="A0A9D4ZMU1"/>
<reference evidence="1" key="1">
    <citation type="submission" date="2021-01" db="EMBL/GenBank/DDBJ databases">
        <title>Adiantum capillus-veneris genome.</title>
        <authorList>
            <person name="Fang Y."/>
            <person name="Liao Q."/>
        </authorList>
    </citation>
    <scope>NUCLEOTIDE SEQUENCE</scope>
    <source>
        <strain evidence="1">H3</strain>
        <tissue evidence="1">Leaf</tissue>
    </source>
</reference>
<accession>A0A9D4ZMU1</accession>